<protein>
    <submittedName>
        <fullName evidence="3">DUF2059 domain-containing protein</fullName>
    </submittedName>
</protein>
<dbReference type="EMBL" id="JBHLSW010000007">
    <property type="protein sequence ID" value="MFC0634168.1"/>
    <property type="molecule type" value="Genomic_DNA"/>
</dbReference>
<organism evidence="3 4">
    <name type="scientific">Brevundimonas balnearis</name>
    <dbReference type="NCBI Taxonomy" id="1572858"/>
    <lineage>
        <taxon>Bacteria</taxon>
        <taxon>Pseudomonadati</taxon>
        <taxon>Pseudomonadota</taxon>
        <taxon>Alphaproteobacteria</taxon>
        <taxon>Caulobacterales</taxon>
        <taxon>Caulobacteraceae</taxon>
        <taxon>Brevundimonas</taxon>
    </lineage>
</organism>
<feature type="signal peptide" evidence="1">
    <location>
        <begin position="1"/>
        <end position="21"/>
    </location>
</feature>
<reference evidence="3 4" key="1">
    <citation type="submission" date="2024-09" db="EMBL/GenBank/DDBJ databases">
        <authorList>
            <person name="Sun Q."/>
            <person name="Mori K."/>
        </authorList>
    </citation>
    <scope>NUCLEOTIDE SEQUENCE [LARGE SCALE GENOMIC DNA]</scope>
    <source>
        <strain evidence="3 4">NCAIM B.02621</strain>
    </source>
</reference>
<sequence>MLKILLSGVLAAALLGGAAQAREAGDNLAEREALAQRYIALSTGENLNKVFSDMADAIVAEYPDPDGPEAQWMRRQLPGFAEGIVDQVAEAMAPEYARRLTLEELTALVAFFDTPMGREILRKSVVLAVELQPTIDAIAIEEAGELLSKFCAEFDCTSAVPLAPAKS</sequence>
<feature type="chain" id="PRO_5046437580" evidence="1">
    <location>
        <begin position="22"/>
        <end position="167"/>
    </location>
</feature>
<proteinExistence type="predicted"/>
<keyword evidence="4" id="KW-1185">Reference proteome</keyword>
<dbReference type="Pfam" id="PF09832">
    <property type="entry name" value="DUF2059"/>
    <property type="match status" value="1"/>
</dbReference>
<evidence type="ECO:0000256" key="1">
    <source>
        <dbReference type="SAM" id="SignalP"/>
    </source>
</evidence>
<evidence type="ECO:0000313" key="4">
    <source>
        <dbReference type="Proteomes" id="UP001589906"/>
    </source>
</evidence>
<comment type="caution">
    <text evidence="3">The sequence shown here is derived from an EMBL/GenBank/DDBJ whole genome shotgun (WGS) entry which is preliminary data.</text>
</comment>
<dbReference type="InterPro" id="IPR018637">
    <property type="entry name" value="DUF2059"/>
</dbReference>
<keyword evidence="1" id="KW-0732">Signal</keyword>
<dbReference type="Proteomes" id="UP001589906">
    <property type="component" value="Unassembled WGS sequence"/>
</dbReference>
<name>A0ABV6R3H8_9CAUL</name>
<dbReference type="RefSeq" id="WP_376836176.1">
    <property type="nucleotide sequence ID" value="NZ_JBHLSW010000007.1"/>
</dbReference>
<evidence type="ECO:0000259" key="2">
    <source>
        <dbReference type="Pfam" id="PF09832"/>
    </source>
</evidence>
<evidence type="ECO:0000313" key="3">
    <source>
        <dbReference type="EMBL" id="MFC0634168.1"/>
    </source>
</evidence>
<gene>
    <name evidence="3" type="ORF">ACFFGE_09785</name>
</gene>
<feature type="domain" description="DUF2059" evidence="2">
    <location>
        <begin position="90"/>
        <end position="137"/>
    </location>
</feature>
<accession>A0ABV6R3H8</accession>